<evidence type="ECO:0000313" key="7">
    <source>
        <dbReference type="Proteomes" id="UP000256780"/>
    </source>
</evidence>
<organism evidence="6 7">
    <name type="scientific">Cupriavidus taiwanensis</name>
    <dbReference type="NCBI Taxonomy" id="164546"/>
    <lineage>
        <taxon>Bacteria</taxon>
        <taxon>Pseudomonadati</taxon>
        <taxon>Pseudomonadota</taxon>
        <taxon>Betaproteobacteria</taxon>
        <taxon>Burkholderiales</taxon>
        <taxon>Burkholderiaceae</taxon>
        <taxon>Cupriavidus</taxon>
    </lineage>
</organism>
<accession>A0A976A917</accession>
<evidence type="ECO:0000256" key="2">
    <source>
        <dbReference type="ARBA" id="ARBA00023015"/>
    </source>
</evidence>
<proteinExistence type="inferred from homology"/>
<keyword evidence="2" id="KW-0805">Transcription regulation</keyword>
<dbReference type="GO" id="GO:0003677">
    <property type="term" value="F:DNA binding"/>
    <property type="evidence" value="ECO:0007669"/>
    <property type="project" value="UniProtKB-KW"/>
</dbReference>
<dbReference type="InterPro" id="IPR000847">
    <property type="entry name" value="LysR_HTH_N"/>
</dbReference>
<dbReference type="EMBL" id="OFSQ01000038">
    <property type="protein sequence ID" value="SOY68271.1"/>
    <property type="molecule type" value="Genomic_DNA"/>
</dbReference>
<gene>
    <name evidence="6" type="ORF">CBM2587_B90707</name>
</gene>
<sequence>MAHTFVYAVHNTLAKKMDDVHIESATALRARPPASPARCTRMGRDAAGHRHRFDCRGPNGVALRYELTDLRLFQAIADAQSLSGGASATHITASAASYRLKNLEHAMGTPLFVRSARGMELTPAGETLLVHVRELLLGVERMHGEVGRFSAGLKGNIRLLANSSSLNGFIIPSVSRFLLANPDVNIDLEERASQSILAAVAAHEADVGILAGDFQSGGDAAGVRSVRYARDELMLVMAADHPLAREPEVRFGAALAFDFVCMSRTSSNFLFLREMAQRAGKGPNVRLHAHSFDAVLSLAEAGVGVALVPRSVAAQALREARVAGVRLAEPWALRELNLIVRADGKLPAFAEAFAQFLLNDPRVVATREGGAVAATAP</sequence>
<evidence type="ECO:0000313" key="6">
    <source>
        <dbReference type="EMBL" id="SOY68271.1"/>
    </source>
</evidence>
<dbReference type="InterPro" id="IPR050950">
    <property type="entry name" value="HTH-type_LysR_regulators"/>
</dbReference>
<dbReference type="SUPFAM" id="SSF53850">
    <property type="entry name" value="Periplasmic binding protein-like II"/>
    <property type="match status" value="1"/>
</dbReference>
<dbReference type="PANTHER" id="PTHR30419:SF2">
    <property type="entry name" value="LYSR FAMILY TRANSCRIPTIONAL REGULATOR"/>
    <property type="match status" value="1"/>
</dbReference>
<dbReference type="InterPro" id="IPR036388">
    <property type="entry name" value="WH-like_DNA-bd_sf"/>
</dbReference>
<dbReference type="GO" id="GO:0003700">
    <property type="term" value="F:DNA-binding transcription factor activity"/>
    <property type="evidence" value="ECO:0007669"/>
    <property type="project" value="InterPro"/>
</dbReference>
<dbReference type="Pfam" id="PF00126">
    <property type="entry name" value="HTH_1"/>
    <property type="match status" value="1"/>
</dbReference>
<dbReference type="PANTHER" id="PTHR30419">
    <property type="entry name" value="HTH-TYPE TRANSCRIPTIONAL REGULATOR YBHD"/>
    <property type="match status" value="1"/>
</dbReference>
<comment type="caution">
    <text evidence="6">The sequence shown here is derived from an EMBL/GenBank/DDBJ whole genome shotgun (WGS) entry which is preliminary data.</text>
</comment>
<dbReference type="InterPro" id="IPR005119">
    <property type="entry name" value="LysR_subst-bd"/>
</dbReference>
<dbReference type="Gene3D" id="3.40.190.290">
    <property type="match status" value="1"/>
</dbReference>
<dbReference type="Proteomes" id="UP000256780">
    <property type="component" value="Chromosome CBM2587_b"/>
</dbReference>
<protein>
    <submittedName>
        <fullName evidence="6">Transcription regulator, lysR family</fullName>
    </submittedName>
</protein>
<keyword evidence="3" id="KW-0238">DNA-binding</keyword>
<dbReference type="SUPFAM" id="SSF46785">
    <property type="entry name" value="Winged helix' DNA-binding domain"/>
    <property type="match status" value="1"/>
</dbReference>
<name>A0A976A917_9BURK</name>
<dbReference type="CDD" id="cd08421">
    <property type="entry name" value="PBP2_LTTR_like_1"/>
    <property type="match status" value="1"/>
</dbReference>
<evidence type="ECO:0000256" key="1">
    <source>
        <dbReference type="ARBA" id="ARBA00009437"/>
    </source>
</evidence>
<keyword evidence="4" id="KW-0804">Transcription</keyword>
<evidence type="ECO:0000259" key="5">
    <source>
        <dbReference type="PROSITE" id="PS50931"/>
    </source>
</evidence>
<evidence type="ECO:0000256" key="4">
    <source>
        <dbReference type="ARBA" id="ARBA00023163"/>
    </source>
</evidence>
<dbReference type="InterPro" id="IPR036390">
    <property type="entry name" value="WH_DNA-bd_sf"/>
</dbReference>
<dbReference type="GO" id="GO:0005829">
    <property type="term" value="C:cytosol"/>
    <property type="evidence" value="ECO:0007669"/>
    <property type="project" value="TreeGrafter"/>
</dbReference>
<evidence type="ECO:0000256" key="3">
    <source>
        <dbReference type="ARBA" id="ARBA00023125"/>
    </source>
</evidence>
<dbReference type="PROSITE" id="PS50931">
    <property type="entry name" value="HTH_LYSR"/>
    <property type="match status" value="1"/>
</dbReference>
<dbReference type="Gene3D" id="1.10.10.10">
    <property type="entry name" value="Winged helix-like DNA-binding domain superfamily/Winged helix DNA-binding domain"/>
    <property type="match status" value="1"/>
</dbReference>
<comment type="similarity">
    <text evidence="1">Belongs to the LysR transcriptional regulatory family.</text>
</comment>
<feature type="domain" description="HTH lysR-type" evidence="5">
    <location>
        <begin position="65"/>
        <end position="122"/>
    </location>
</feature>
<dbReference type="AlphaFoldDB" id="A0A976A917"/>
<dbReference type="Pfam" id="PF03466">
    <property type="entry name" value="LysR_substrate"/>
    <property type="match status" value="1"/>
</dbReference>
<reference evidence="6 7" key="1">
    <citation type="submission" date="2018-01" db="EMBL/GenBank/DDBJ databases">
        <authorList>
            <person name="Clerissi C."/>
        </authorList>
    </citation>
    <scope>NUCLEOTIDE SEQUENCE [LARGE SCALE GENOMIC DNA]</scope>
    <source>
        <strain evidence="6">Cupriavidus sp. LMG 19464</strain>
    </source>
</reference>